<evidence type="ECO:0000256" key="3">
    <source>
        <dbReference type="ARBA" id="ARBA00023315"/>
    </source>
</evidence>
<keyword evidence="2" id="KW-0808">Transferase</keyword>
<dbReference type="GO" id="GO:0016746">
    <property type="term" value="F:acyltransferase activity"/>
    <property type="evidence" value="ECO:0007669"/>
    <property type="project" value="UniProtKB-KW"/>
</dbReference>
<dbReference type="PANTHER" id="PTHR31623:SF122">
    <property type="entry name" value="HXXXD-TYPE ACYL-TRANSFERASE FAMILY PROTEIN"/>
    <property type="match status" value="1"/>
</dbReference>
<dbReference type="PANTHER" id="PTHR31623">
    <property type="entry name" value="F21J9.9"/>
    <property type="match status" value="1"/>
</dbReference>
<evidence type="ECO:0000313" key="5">
    <source>
        <dbReference type="Proteomes" id="UP001163823"/>
    </source>
</evidence>
<accession>A0AAD7LRW7</accession>
<keyword evidence="5" id="KW-1185">Reference proteome</keyword>
<dbReference type="EMBL" id="JARAOO010000007">
    <property type="protein sequence ID" value="KAJ7961901.1"/>
    <property type="molecule type" value="Genomic_DNA"/>
</dbReference>
<dbReference type="Pfam" id="PF02458">
    <property type="entry name" value="Transferase"/>
    <property type="match status" value="1"/>
</dbReference>
<dbReference type="InterPro" id="IPR023213">
    <property type="entry name" value="CAT-like_dom_sf"/>
</dbReference>
<dbReference type="KEGG" id="qsa:O6P43_017196"/>
<organism evidence="4 5">
    <name type="scientific">Quillaja saponaria</name>
    <name type="common">Soap bark tree</name>
    <dbReference type="NCBI Taxonomy" id="32244"/>
    <lineage>
        <taxon>Eukaryota</taxon>
        <taxon>Viridiplantae</taxon>
        <taxon>Streptophyta</taxon>
        <taxon>Embryophyta</taxon>
        <taxon>Tracheophyta</taxon>
        <taxon>Spermatophyta</taxon>
        <taxon>Magnoliopsida</taxon>
        <taxon>eudicotyledons</taxon>
        <taxon>Gunneridae</taxon>
        <taxon>Pentapetalae</taxon>
        <taxon>rosids</taxon>
        <taxon>fabids</taxon>
        <taxon>Fabales</taxon>
        <taxon>Quillajaceae</taxon>
        <taxon>Quillaja</taxon>
    </lineage>
</organism>
<dbReference type="Proteomes" id="UP001163823">
    <property type="component" value="Chromosome 7"/>
</dbReference>
<proteinExistence type="inferred from homology"/>
<keyword evidence="3" id="KW-0012">Acyltransferase</keyword>
<comment type="caution">
    <text evidence="4">The sequence shown here is derived from an EMBL/GenBank/DDBJ whole genome shotgun (WGS) entry which is preliminary data.</text>
</comment>
<name>A0AAD7LRW7_QUISA</name>
<reference evidence="4" key="1">
    <citation type="journal article" date="2023" name="Science">
        <title>Elucidation of the pathway for biosynthesis of saponin adjuvants from the soapbark tree.</title>
        <authorList>
            <person name="Reed J."/>
            <person name="Orme A."/>
            <person name="El-Demerdash A."/>
            <person name="Owen C."/>
            <person name="Martin L.B.B."/>
            <person name="Misra R.C."/>
            <person name="Kikuchi S."/>
            <person name="Rejzek M."/>
            <person name="Martin A.C."/>
            <person name="Harkess A."/>
            <person name="Leebens-Mack J."/>
            <person name="Louveau T."/>
            <person name="Stephenson M.J."/>
            <person name="Osbourn A."/>
        </authorList>
    </citation>
    <scope>NUCLEOTIDE SEQUENCE</scope>
    <source>
        <strain evidence="4">S10</strain>
    </source>
</reference>
<dbReference type="AlphaFoldDB" id="A0AAD7LRW7"/>
<dbReference type="EMBL" id="JARAOO010000007">
    <property type="protein sequence ID" value="KAJ7961900.1"/>
    <property type="molecule type" value="Genomic_DNA"/>
</dbReference>
<protein>
    <submittedName>
        <fullName evidence="4">Vinorine synthase-like</fullName>
    </submittedName>
</protein>
<evidence type="ECO:0000256" key="2">
    <source>
        <dbReference type="ARBA" id="ARBA00022679"/>
    </source>
</evidence>
<evidence type="ECO:0000256" key="1">
    <source>
        <dbReference type="ARBA" id="ARBA00009861"/>
    </source>
</evidence>
<comment type="similarity">
    <text evidence="1">Belongs to the plant acyltransferase family.</text>
</comment>
<dbReference type="Gene3D" id="3.30.559.10">
    <property type="entry name" value="Chloramphenicol acetyltransferase-like domain"/>
    <property type="match status" value="2"/>
</dbReference>
<gene>
    <name evidence="4" type="ORF">O6P43_017196</name>
</gene>
<sequence>MANKVEIVSREVVKPSCPTSQDLSIYKLSFLDQFAPAAYMPLLLFYPVDGDYNDSKVENKSQVLKTTLSETLSLFYPFAGRVKDNSIIEYNNDIGIEYLEAQVDCHLSQILKKPDPDLLKQFLPVEVESSRAGVGPLLLVQASFFECGGLAIGISVSHKIGDASTVNTFIKAWSAIALRLEDEAMKPQYVLSSLYPPVNFPIKVPPMELGKSKTATRRYVFNSSNIIELRSIVASAALQQPTRVEAVLALIWKCATTASRINLGCSTRPSLMSQMVNIRKRVIPPLPNNSVGNLLGNFIAQEEENEIELQSLVVKLRKGLEDYSNFEVKKLQEGDAFVSISEAFKKIDDLLKNCEKDFYNCTSWCRFSFYHADFGWGRPKWVSISSLRIKNTIILMDTRDSNGIEAWLTLSEEDMALVEKNEELLAFATLNPSIY</sequence>
<evidence type="ECO:0000313" key="4">
    <source>
        <dbReference type="EMBL" id="KAJ7961900.1"/>
    </source>
</evidence>